<organism evidence="3 4">
    <name type="scientific">Candidatus Uhrbacteria bacterium GW2011_GWF2_41_16</name>
    <dbReference type="NCBI Taxonomy" id="1618997"/>
    <lineage>
        <taxon>Bacteria</taxon>
        <taxon>Candidatus Uhriibacteriota</taxon>
    </lineage>
</organism>
<dbReference type="InterPro" id="IPR006016">
    <property type="entry name" value="UspA"/>
</dbReference>
<dbReference type="Pfam" id="PF00582">
    <property type="entry name" value="Usp"/>
    <property type="match status" value="2"/>
</dbReference>
<accession>A0A0G0V4X0</accession>
<dbReference type="SUPFAM" id="SSF52402">
    <property type="entry name" value="Adenine nucleotide alpha hydrolases-like"/>
    <property type="match status" value="2"/>
</dbReference>
<name>A0A0G0V4X0_9BACT</name>
<proteinExistence type="inferred from homology"/>
<feature type="domain" description="UspA" evidence="2">
    <location>
        <begin position="149"/>
        <end position="286"/>
    </location>
</feature>
<evidence type="ECO:0000313" key="4">
    <source>
        <dbReference type="Proteomes" id="UP000034746"/>
    </source>
</evidence>
<dbReference type="PANTHER" id="PTHR46268:SF6">
    <property type="entry name" value="UNIVERSAL STRESS PROTEIN UP12"/>
    <property type="match status" value="1"/>
</dbReference>
<dbReference type="InterPro" id="IPR014729">
    <property type="entry name" value="Rossmann-like_a/b/a_fold"/>
</dbReference>
<gene>
    <name evidence="3" type="ORF">UU48_C0038G0007</name>
</gene>
<comment type="caution">
    <text evidence="3">The sequence shown here is derived from an EMBL/GenBank/DDBJ whole genome shotgun (WGS) entry which is preliminary data.</text>
</comment>
<feature type="domain" description="UspA" evidence="2">
    <location>
        <begin position="12"/>
        <end position="135"/>
    </location>
</feature>
<protein>
    <submittedName>
        <fullName evidence="3">Universal stress protein</fullName>
    </submittedName>
</protein>
<comment type="similarity">
    <text evidence="1">Belongs to the universal stress protein A family.</text>
</comment>
<dbReference type="PRINTS" id="PR01438">
    <property type="entry name" value="UNVRSLSTRESS"/>
</dbReference>
<dbReference type="Proteomes" id="UP000034746">
    <property type="component" value="Unassembled WGS sequence"/>
</dbReference>
<dbReference type="Gene3D" id="3.40.50.620">
    <property type="entry name" value="HUPs"/>
    <property type="match status" value="2"/>
</dbReference>
<dbReference type="CDD" id="cd00293">
    <property type="entry name" value="USP-like"/>
    <property type="match status" value="2"/>
</dbReference>
<dbReference type="InterPro" id="IPR006015">
    <property type="entry name" value="Universal_stress_UspA"/>
</dbReference>
<sequence length="288" mass="32662">MLKNRANNNHKFKKIIVTVDGSFHGNIAARYSFIFAEAWGSRLFVITVLAKKMGKKEEEDASLSVEKILEEAREANLDAEGVLLAGDVVGAINKFVEENSIDLVMSSTRRPHRESRLFARSITSTLMSKLPCSVIGFKITHPGRSIKPRKILVPVIGDGYKDMERADIIESFTRKFGSEITVFNVNELSSFHTKRLDKPDKDRLILSGEKKIKSFVDELKRRRINITEKIIIGKSAREEIISEASHHRYDLIILGTTMRNIIKRVVSGNPVEEILRDTPCDVMLIHFK</sequence>
<dbReference type="PANTHER" id="PTHR46268">
    <property type="entry name" value="STRESS RESPONSE PROTEIN NHAX"/>
    <property type="match status" value="1"/>
</dbReference>
<evidence type="ECO:0000256" key="1">
    <source>
        <dbReference type="ARBA" id="ARBA00008791"/>
    </source>
</evidence>
<evidence type="ECO:0000259" key="2">
    <source>
        <dbReference type="Pfam" id="PF00582"/>
    </source>
</evidence>
<evidence type="ECO:0000313" key="3">
    <source>
        <dbReference type="EMBL" id="KKR96009.1"/>
    </source>
</evidence>
<reference evidence="3 4" key="1">
    <citation type="journal article" date="2015" name="Nature">
        <title>rRNA introns, odd ribosomes, and small enigmatic genomes across a large radiation of phyla.</title>
        <authorList>
            <person name="Brown C.T."/>
            <person name="Hug L.A."/>
            <person name="Thomas B.C."/>
            <person name="Sharon I."/>
            <person name="Castelle C.J."/>
            <person name="Singh A."/>
            <person name="Wilkins M.J."/>
            <person name="Williams K.H."/>
            <person name="Banfield J.F."/>
        </authorList>
    </citation>
    <scope>NUCLEOTIDE SEQUENCE [LARGE SCALE GENOMIC DNA]</scope>
</reference>
<dbReference type="EMBL" id="LCAU01000038">
    <property type="protein sequence ID" value="KKR96009.1"/>
    <property type="molecule type" value="Genomic_DNA"/>
</dbReference>
<dbReference type="AlphaFoldDB" id="A0A0G0V4X0"/>